<dbReference type="SUPFAM" id="SSF53067">
    <property type="entry name" value="Actin-like ATPase domain"/>
    <property type="match status" value="2"/>
</dbReference>
<dbReference type="InterPro" id="IPR043129">
    <property type="entry name" value="ATPase_NBD"/>
</dbReference>
<gene>
    <name evidence="2" type="ORF">DIR46_03920</name>
</gene>
<evidence type="ECO:0000313" key="3">
    <source>
        <dbReference type="Proteomes" id="UP000245820"/>
    </source>
</evidence>
<dbReference type="Pfam" id="PF02541">
    <property type="entry name" value="Ppx-GppA"/>
    <property type="match status" value="1"/>
</dbReference>
<dbReference type="AlphaFoldDB" id="A0A2S2DEZ8"/>
<dbReference type="EMBL" id="CP029343">
    <property type="protein sequence ID" value="AWL03669.1"/>
    <property type="molecule type" value="Genomic_DNA"/>
</dbReference>
<dbReference type="CDD" id="cd24053">
    <property type="entry name" value="ASKHA_NBD_EcPPX-GppA-like"/>
    <property type="match status" value="1"/>
</dbReference>
<evidence type="ECO:0000313" key="2">
    <source>
        <dbReference type="EMBL" id="AWL03669.1"/>
    </source>
</evidence>
<dbReference type="InterPro" id="IPR003695">
    <property type="entry name" value="Ppx_GppA_N"/>
</dbReference>
<dbReference type="InterPro" id="IPR050273">
    <property type="entry name" value="GppA/Ppx_hydrolase"/>
</dbReference>
<dbReference type="PANTHER" id="PTHR30005">
    <property type="entry name" value="EXOPOLYPHOSPHATASE"/>
    <property type="match status" value="1"/>
</dbReference>
<dbReference type="Proteomes" id="UP000245820">
    <property type="component" value="Chromosome"/>
</dbReference>
<accession>A0A2S2DEZ8</accession>
<dbReference type="OrthoDB" id="9793035at2"/>
<feature type="domain" description="Ppx/GppA phosphatase N-terminal" evidence="1">
    <location>
        <begin position="27"/>
        <end position="304"/>
    </location>
</feature>
<proteinExistence type="predicted"/>
<keyword evidence="3" id="KW-1185">Reference proteome</keyword>
<organism evidence="2 3">
    <name type="scientific">Massilia oculi</name>
    <dbReference type="NCBI Taxonomy" id="945844"/>
    <lineage>
        <taxon>Bacteria</taxon>
        <taxon>Pseudomonadati</taxon>
        <taxon>Pseudomonadota</taxon>
        <taxon>Betaproteobacteria</taxon>
        <taxon>Burkholderiales</taxon>
        <taxon>Oxalobacteraceae</taxon>
        <taxon>Telluria group</taxon>
        <taxon>Massilia</taxon>
    </lineage>
</organism>
<dbReference type="Gene3D" id="3.30.420.150">
    <property type="entry name" value="Exopolyphosphatase. Domain 2"/>
    <property type="match status" value="1"/>
</dbReference>
<sequence length="320" mass="33854">MQASHSESPIYAAVELGSDSFRLHIGHVEEGVLRLVATMAEPVRLAATLDEDGMLSTAAMRRALDCLEAFRGALDAWRPQAVRVVATSALRMARNAALFLPAAGKALGRPIELIAGDEVGRLVYLGVATTLGAHDATQRLVVDVGSGATELVLGQGAAIRRIESFAIGAVRQSLTFFADGCLDGAAFDAAVRSSRSRFAEARLGAQRWQRVYGACNPVRALAEIAQSRGEPEGILTRSGLERLRADFIALGHVSRVRQAYAPAERVSHLPGGLAILIGLMEELDIAELAAVQAGLRVGALWDLHQRAVAVNSLANPLGVA</sequence>
<protein>
    <recommendedName>
        <fullName evidence="1">Ppx/GppA phosphatase N-terminal domain-containing protein</fullName>
    </recommendedName>
</protein>
<name>A0A2S2DEZ8_9BURK</name>
<reference evidence="2 3" key="1">
    <citation type="submission" date="2018-05" db="EMBL/GenBank/DDBJ databases">
        <title>Complete genome sequence of Massilia oculi sp. nov. CCUG 43427T (=DSM 26321T), the type strain of M. oculi, and comparison with genome sequences of other Massilia strains.</title>
        <authorList>
            <person name="Zhu B."/>
        </authorList>
    </citation>
    <scope>NUCLEOTIDE SEQUENCE [LARGE SCALE GENOMIC DNA]</scope>
    <source>
        <strain evidence="2 3">CCUG 43427</strain>
    </source>
</reference>
<dbReference type="RefSeq" id="WP_109344070.1">
    <property type="nucleotide sequence ID" value="NZ_CP029343.1"/>
</dbReference>
<dbReference type="Gene3D" id="3.30.420.40">
    <property type="match status" value="1"/>
</dbReference>
<dbReference type="KEGG" id="mtim:DIR46_03920"/>
<dbReference type="GO" id="GO:0016462">
    <property type="term" value="F:pyrophosphatase activity"/>
    <property type="evidence" value="ECO:0007669"/>
    <property type="project" value="TreeGrafter"/>
</dbReference>
<dbReference type="PANTHER" id="PTHR30005:SF0">
    <property type="entry name" value="RETROGRADE REGULATION PROTEIN 2"/>
    <property type="match status" value="1"/>
</dbReference>
<evidence type="ECO:0000259" key="1">
    <source>
        <dbReference type="Pfam" id="PF02541"/>
    </source>
</evidence>